<evidence type="ECO:0000259" key="5">
    <source>
        <dbReference type="PROSITE" id="PS51186"/>
    </source>
</evidence>
<dbReference type="HOGENOM" id="CLU_617712_0_0_11"/>
<evidence type="ECO:0000313" key="7">
    <source>
        <dbReference type="Proteomes" id="UP000025947"/>
    </source>
</evidence>
<dbReference type="CDD" id="cd04301">
    <property type="entry name" value="NAT_SF"/>
    <property type="match status" value="1"/>
</dbReference>
<name>A0A051U5D3_9MYCO</name>
<sequence length="437" mass="47646">MANTRAGHYRDLVPLWRVRDYDDDDLDQAIQIWDQSRNPGSTEPVFAVAEVMAAARSGQPAVVAAVGDEVVGMAVARTDGERAWVLLVALASRWRHRGIGSALLADLERRLRSVGVRKICAIVPEGATGSAALENSGYARRDGLVYYEMIEHLRPDQANMLAQLGGRMLPPGLWQELAGMEQEKLIIEQRIIAPLAHPDIADRYGVRPPKAVILFGPPGTGKTSFAKGISSRLGWPFVELFPSRLAAAADGGLAASLREVFGELAELDELVLFIDEVEEIAAARAGAGTIETGVTNELLKLIPSFREHDRRLLVCATNSVHSLDSAFLRPGRFDYVIPIGPPDQPARMSVWKRYLSEGDSGIDVEQLVAATELFTPADIEFAARKGAQVAFDREMEHGRGEPATTADYLMAVDDVRPTLTGAILAEFTDDKARFARL</sequence>
<comment type="caution">
    <text evidence="6">The sequence shown here is derived from an EMBL/GenBank/DDBJ whole genome shotgun (WGS) entry which is preliminary data.</text>
</comment>
<comment type="similarity">
    <text evidence="1 4">Belongs to the AAA ATPase family.</text>
</comment>
<dbReference type="InterPro" id="IPR050221">
    <property type="entry name" value="26S_Proteasome_ATPase"/>
</dbReference>
<dbReference type="GO" id="GO:0005524">
    <property type="term" value="F:ATP binding"/>
    <property type="evidence" value="ECO:0007669"/>
    <property type="project" value="UniProtKB-KW"/>
</dbReference>
<dbReference type="SUPFAM" id="SSF52540">
    <property type="entry name" value="P-loop containing nucleoside triphosphate hydrolases"/>
    <property type="match status" value="1"/>
</dbReference>
<protein>
    <recommendedName>
        <fullName evidence="5">N-acetyltransferase domain-containing protein</fullName>
    </recommendedName>
</protein>
<dbReference type="Pfam" id="PF00004">
    <property type="entry name" value="AAA"/>
    <property type="match status" value="1"/>
</dbReference>
<dbReference type="InterPro" id="IPR003960">
    <property type="entry name" value="ATPase_AAA_CS"/>
</dbReference>
<reference evidence="6 7" key="1">
    <citation type="submission" date="2014-04" db="EMBL/GenBank/DDBJ databases">
        <title>The Genome Sequence of Mycobacterium tuberculosis TKK-01-0051.</title>
        <authorList>
            <consortium name="The Broad Institute Genomics Platform"/>
            <consortium name="The Broad Institute Genome Sequencing Center for Infectious Disease"/>
            <person name="Earl A.M."/>
            <person name="Cohen K."/>
            <person name="Pym A."/>
            <person name="Bishai W."/>
            <person name="Maharaj K."/>
            <person name="Desjardins C."/>
            <person name="Abeel T."/>
            <person name="Young S."/>
            <person name="Zeng Q."/>
            <person name="Gargeya S."/>
            <person name="Abouelleil A."/>
            <person name="Alvarado L."/>
            <person name="Chapman S.B."/>
            <person name="Gainer-Dewar J."/>
            <person name="Goldberg J."/>
            <person name="Griggs A."/>
            <person name="Gujja S."/>
            <person name="Hansen M."/>
            <person name="Howarth C."/>
            <person name="Imamovic A."/>
            <person name="Larimer J."/>
            <person name="Murphy C."/>
            <person name="Naylor J."/>
            <person name="Pearson M."/>
            <person name="Poon T.W."/>
            <person name="Priest M."/>
            <person name="Roberts A."/>
            <person name="Saif S."/>
            <person name="Shea T."/>
            <person name="Sykes S."/>
            <person name="Wortman J."/>
            <person name="Nusbaum C."/>
            <person name="Birren B."/>
        </authorList>
    </citation>
    <scope>NUCLEOTIDE SEQUENCE [LARGE SCALE GENOMIC DNA]</scope>
    <source>
        <strain evidence="6 7">TKK-01-0051</strain>
    </source>
</reference>
<dbReference type="Proteomes" id="UP000025947">
    <property type="component" value="Unassembled WGS sequence"/>
</dbReference>
<evidence type="ECO:0000256" key="4">
    <source>
        <dbReference type="RuleBase" id="RU003651"/>
    </source>
</evidence>
<dbReference type="AlphaFoldDB" id="A0A051U5D3"/>
<proteinExistence type="inferred from homology"/>
<dbReference type="Gene3D" id="1.10.8.60">
    <property type="match status" value="1"/>
</dbReference>
<keyword evidence="2 4" id="KW-0547">Nucleotide-binding</keyword>
<evidence type="ECO:0000256" key="2">
    <source>
        <dbReference type="ARBA" id="ARBA00022741"/>
    </source>
</evidence>
<dbReference type="PROSITE" id="PS00674">
    <property type="entry name" value="AAA"/>
    <property type="match status" value="1"/>
</dbReference>
<evidence type="ECO:0000313" key="6">
    <source>
        <dbReference type="EMBL" id="KBZ64407.1"/>
    </source>
</evidence>
<dbReference type="PANTHER" id="PTHR23073">
    <property type="entry name" value="26S PROTEASOME REGULATORY SUBUNIT"/>
    <property type="match status" value="1"/>
</dbReference>
<evidence type="ECO:0000256" key="3">
    <source>
        <dbReference type="ARBA" id="ARBA00022840"/>
    </source>
</evidence>
<evidence type="ECO:0000256" key="1">
    <source>
        <dbReference type="ARBA" id="ARBA00006914"/>
    </source>
</evidence>
<gene>
    <name evidence="6" type="ORF">K875_01793</name>
</gene>
<dbReference type="PATRIC" id="fig|1324261.3.peg.1805"/>
<dbReference type="GO" id="GO:0016887">
    <property type="term" value="F:ATP hydrolysis activity"/>
    <property type="evidence" value="ECO:0007669"/>
    <property type="project" value="InterPro"/>
</dbReference>
<dbReference type="InterPro" id="IPR003959">
    <property type="entry name" value="ATPase_AAA_core"/>
</dbReference>
<keyword evidence="7" id="KW-1185">Reference proteome</keyword>
<dbReference type="Gene3D" id="3.40.630.30">
    <property type="match status" value="1"/>
</dbReference>
<keyword evidence="3 4" id="KW-0067">ATP-binding</keyword>
<dbReference type="SUPFAM" id="SSF55729">
    <property type="entry name" value="Acyl-CoA N-acyltransferases (Nat)"/>
    <property type="match status" value="1"/>
</dbReference>
<dbReference type="EMBL" id="JLXW01000005">
    <property type="protein sequence ID" value="KBZ64407.1"/>
    <property type="molecule type" value="Genomic_DNA"/>
</dbReference>
<organism evidence="6 7">
    <name type="scientific">Mycobacterium [tuberculosis] TKK-01-0051</name>
    <dbReference type="NCBI Taxonomy" id="1324261"/>
    <lineage>
        <taxon>Bacteria</taxon>
        <taxon>Bacillati</taxon>
        <taxon>Actinomycetota</taxon>
        <taxon>Actinomycetes</taxon>
        <taxon>Mycobacteriales</taxon>
        <taxon>Mycobacteriaceae</taxon>
        <taxon>Mycobacterium</taxon>
        <taxon>Mycobacterium avium complex (MAC)</taxon>
    </lineage>
</organism>
<accession>A0A051U5D3</accession>
<dbReference type="GO" id="GO:0016747">
    <property type="term" value="F:acyltransferase activity, transferring groups other than amino-acyl groups"/>
    <property type="evidence" value="ECO:0007669"/>
    <property type="project" value="InterPro"/>
</dbReference>
<feature type="domain" description="N-acetyltransferase" evidence="5">
    <location>
        <begin position="16"/>
        <end position="154"/>
    </location>
</feature>
<dbReference type="InterPro" id="IPR027417">
    <property type="entry name" value="P-loop_NTPase"/>
</dbReference>
<dbReference type="InterPro" id="IPR003593">
    <property type="entry name" value="AAA+_ATPase"/>
</dbReference>
<dbReference type="Gene3D" id="3.40.50.300">
    <property type="entry name" value="P-loop containing nucleotide triphosphate hydrolases"/>
    <property type="match status" value="1"/>
</dbReference>
<dbReference type="InterPro" id="IPR000182">
    <property type="entry name" value="GNAT_dom"/>
</dbReference>
<dbReference type="Pfam" id="PF00583">
    <property type="entry name" value="Acetyltransf_1"/>
    <property type="match status" value="1"/>
</dbReference>
<dbReference type="PROSITE" id="PS51186">
    <property type="entry name" value="GNAT"/>
    <property type="match status" value="1"/>
</dbReference>
<dbReference type="SMART" id="SM00382">
    <property type="entry name" value="AAA"/>
    <property type="match status" value="1"/>
</dbReference>
<dbReference type="InterPro" id="IPR016181">
    <property type="entry name" value="Acyl_CoA_acyltransferase"/>
</dbReference>